<dbReference type="EMBL" id="CP076405">
    <property type="protein sequence ID" value="QWQ19730.2"/>
    <property type="molecule type" value="Genomic_DNA"/>
</dbReference>
<evidence type="ECO:0000313" key="2">
    <source>
        <dbReference type="EMBL" id="QWQ19730.2"/>
    </source>
</evidence>
<organism evidence="2 3">
    <name type="scientific">Providencia rettgeri</name>
    <dbReference type="NCBI Taxonomy" id="587"/>
    <lineage>
        <taxon>Bacteria</taxon>
        <taxon>Pseudomonadati</taxon>
        <taxon>Pseudomonadota</taxon>
        <taxon>Gammaproteobacteria</taxon>
        <taxon>Enterobacterales</taxon>
        <taxon>Morganellaceae</taxon>
        <taxon>Providencia</taxon>
    </lineage>
</organism>
<proteinExistence type="predicted"/>
<protein>
    <submittedName>
        <fullName evidence="2">Oligogalacturonate-specific porin KdgM family protein</fullName>
    </submittedName>
</protein>
<gene>
    <name evidence="2" type="ORF">KOF27_14020</name>
</gene>
<dbReference type="GO" id="GO:0009279">
    <property type="term" value="C:cell outer membrane"/>
    <property type="evidence" value="ECO:0007669"/>
    <property type="project" value="TreeGrafter"/>
</dbReference>
<dbReference type="Gene3D" id="2.40.160.40">
    <property type="entry name" value="monomeric porin ompg"/>
    <property type="match status" value="1"/>
</dbReference>
<dbReference type="AlphaFoldDB" id="A0AAJ4NGL1"/>
<keyword evidence="1" id="KW-0732">Signal</keyword>
<dbReference type="PANTHER" id="PTHR38105">
    <property type="entry name" value="OUTER MEMBRANE PROTEIN-RELATED-RELATED"/>
    <property type="match status" value="1"/>
</dbReference>
<dbReference type="Pfam" id="PF06178">
    <property type="entry name" value="KdgM"/>
    <property type="match status" value="1"/>
</dbReference>
<evidence type="ECO:0000256" key="1">
    <source>
        <dbReference type="ARBA" id="ARBA00022729"/>
    </source>
</evidence>
<accession>A0AAJ4NGL1</accession>
<evidence type="ECO:0000313" key="3">
    <source>
        <dbReference type="Proteomes" id="UP000682358"/>
    </source>
</evidence>
<name>A0AAJ4NGL1_PRORE</name>
<dbReference type="PANTHER" id="PTHR38105:SF5">
    <property type="entry name" value="OUTER MEMBRANE PROTEIN"/>
    <property type="match status" value="1"/>
</dbReference>
<sequence>MKNLTLGISTLLFCTAANATYIDYRHEWLGDEHRHEDRVKIGHSMQNGTYFSLEGKWRSRDGGFGENLSSKGNEVEVGYKYKATKDFVLTPSFALDSGDKDTAYKFSVKAAYNLTDDFNIGTRLRYGVRHYDNSNKPKKDNQHYWQSNFYLGYKLQDFSLSYDFEYKFNTDYPAYKGKEKDYAHNLNVSWVGNKTWVPYVELGYVSYDDGSYVKNGQTYRDAWQWRYRVGIAYNFW</sequence>
<dbReference type="GO" id="GO:0015288">
    <property type="term" value="F:porin activity"/>
    <property type="evidence" value="ECO:0007669"/>
    <property type="project" value="TreeGrafter"/>
</dbReference>
<dbReference type="InterPro" id="IPR053713">
    <property type="entry name" value="Bact_OM_Channel_sf"/>
</dbReference>
<dbReference type="GO" id="GO:0015772">
    <property type="term" value="P:oligosaccharide transport"/>
    <property type="evidence" value="ECO:0007669"/>
    <property type="project" value="TreeGrafter"/>
</dbReference>
<reference evidence="2" key="1">
    <citation type="submission" date="2021-06" db="EMBL/GenBank/DDBJ databases">
        <title>Emergence of genetically related NDM-1-producing Providencia rettgeri strains in Argentina.</title>
        <authorList>
            <person name="Pasteran F."/>
            <person name="Meo A."/>
            <person name="Gomez S."/>
            <person name="Derdoy L."/>
            <person name="Albronoz E."/>
            <person name="Faccone D."/>
            <person name="Guerriero L."/>
            <person name="Archuby D."/>
            <person name="Tarzia A."/>
            <person name="Lopez M."/>
            <person name="Corso A."/>
        </authorList>
    </citation>
    <scope>NUCLEOTIDE SEQUENCE</scope>
    <source>
        <strain evidence="2">PreM15628</strain>
    </source>
</reference>
<dbReference type="InterPro" id="IPR009331">
    <property type="entry name" value="Oligogalacturonate-sp_porin"/>
</dbReference>
<dbReference type="SUPFAM" id="SSF56935">
    <property type="entry name" value="Porins"/>
    <property type="match status" value="1"/>
</dbReference>
<dbReference type="Proteomes" id="UP000682358">
    <property type="component" value="Chromosome"/>
</dbReference>